<evidence type="ECO:0000313" key="2">
    <source>
        <dbReference type="EMBL" id="MDG3006126.1"/>
    </source>
</evidence>
<evidence type="ECO:0000313" key="3">
    <source>
        <dbReference type="Proteomes" id="UP001216907"/>
    </source>
</evidence>
<proteinExistence type="predicted"/>
<gene>
    <name evidence="2" type="ORF">PZE19_20325</name>
</gene>
<dbReference type="EMBL" id="JARRAG010000002">
    <property type="protein sequence ID" value="MDG3006126.1"/>
    <property type="molecule type" value="Genomic_DNA"/>
</dbReference>
<dbReference type="RefSeq" id="WP_277862427.1">
    <property type="nucleotide sequence ID" value="NZ_JARRAG010000002.1"/>
</dbReference>
<comment type="caution">
    <text evidence="2">The sequence shown here is derived from an EMBL/GenBank/DDBJ whole genome shotgun (WGS) entry which is preliminary data.</text>
</comment>
<organism evidence="2 3">
    <name type="scientific">Paludisphaera mucosa</name>
    <dbReference type="NCBI Taxonomy" id="3030827"/>
    <lineage>
        <taxon>Bacteria</taxon>
        <taxon>Pseudomonadati</taxon>
        <taxon>Planctomycetota</taxon>
        <taxon>Planctomycetia</taxon>
        <taxon>Isosphaerales</taxon>
        <taxon>Isosphaeraceae</taxon>
        <taxon>Paludisphaera</taxon>
    </lineage>
</organism>
<dbReference type="Proteomes" id="UP001216907">
    <property type="component" value="Unassembled WGS sequence"/>
</dbReference>
<accession>A0ABT6FEX9</accession>
<protein>
    <submittedName>
        <fullName evidence="2">Uncharacterized protein</fullName>
    </submittedName>
</protein>
<name>A0ABT6FEX9_9BACT</name>
<evidence type="ECO:0000256" key="1">
    <source>
        <dbReference type="SAM" id="MobiDB-lite"/>
    </source>
</evidence>
<feature type="region of interest" description="Disordered" evidence="1">
    <location>
        <begin position="35"/>
        <end position="55"/>
    </location>
</feature>
<sequence length="55" mass="6078">MVEASDGYRALFALPELDPSFTDRVILLADRRAGKPLDDRQGPLRIVAPGEKRPS</sequence>
<keyword evidence="3" id="KW-1185">Reference proteome</keyword>
<reference evidence="2 3" key="1">
    <citation type="submission" date="2023-03" db="EMBL/GenBank/DDBJ databases">
        <title>Paludisphaera mucosa sp. nov. a novel planctomycete from northern fen.</title>
        <authorList>
            <person name="Ivanova A."/>
        </authorList>
    </citation>
    <scope>NUCLEOTIDE SEQUENCE [LARGE SCALE GENOMIC DNA]</scope>
    <source>
        <strain evidence="2 3">Pla2</strain>
    </source>
</reference>